<sequence length="167" mass="19340">MNFRDWTYGKKNKGLIVFAIVALLISWLLAFGKTYRLIRDYHNTEDNLENNPWIHSNKKIVSDKVILQDSLLSLYTADSTTWSIGLLSSLNDVIRDDEVRVNFENPEIKTNHKILEREVMLIGTYQEIEKSLKDIESKFFIKSVKLYVDKGSLKCQVSLVVVKANNE</sequence>
<gene>
    <name evidence="1" type="ORF">SAMEA4412673_00202</name>
</gene>
<name>A0AAJ5BYT1_9SPHI</name>
<dbReference type="KEGG" id="smiz:4412673_00202"/>
<dbReference type="AlphaFoldDB" id="A0AAJ5BYT1"/>
<dbReference type="RefSeq" id="WP_093101357.1">
    <property type="nucleotide sequence ID" value="NZ_FNGK01000012.1"/>
</dbReference>
<evidence type="ECO:0000313" key="1">
    <source>
        <dbReference type="EMBL" id="SNV37235.1"/>
    </source>
</evidence>
<protein>
    <submittedName>
        <fullName evidence="1">Uncharacterized protein</fullName>
    </submittedName>
</protein>
<evidence type="ECO:0000313" key="2">
    <source>
        <dbReference type="Proteomes" id="UP000215355"/>
    </source>
</evidence>
<dbReference type="Proteomes" id="UP000215355">
    <property type="component" value="Chromosome 1"/>
</dbReference>
<organism evidence="1 2">
    <name type="scientific">Sphingobacterium mizutaii</name>
    <dbReference type="NCBI Taxonomy" id="1010"/>
    <lineage>
        <taxon>Bacteria</taxon>
        <taxon>Pseudomonadati</taxon>
        <taxon>Bacteroidota</taxon>
        <taxon>Sphingobacteriia</taxon>
        <taxon>Sphingobacteriales</taxon>
        <taxon>Sphingobacteriaceae</taxon>
        <taxon>Sphingobacterium</taxon>
    </lineage>
</organism>
<accession>A0AAJ5BYT1</accession>
<dbReference type="EMBL" id="LT906468">
    <property type="protein sequence ID" value="SNV37235.1"/>
    <property type="molecule type" value="Genomic_DNA"/>
</dbReference>
<reference evidence="1 2" key="1">
    <citation type="submission" date="2017-06" db="EMBL/GenBank/DDBJ databases">
        <authorList>
            <consortium name="Pathogen Informatics"/>
        </authorList>
    </citation>
    <scope>NUCLEOTIDE SEQUENCE [LARGE SCALE GENOMIC DNA]</scope>
    <source>
        <strain evidence="1 2">NCTC12149</strain>
    </source>
</reference>
<proteinExistence type="predicted"/>